<evidence type="ECO:0000313" key="3">
    <source>
        <dbReference type="EMBL" id="GAI98625.1"/>
    </source>
</evidence>
<evidence type="ECO:0000259" key="2">
    <source>
        <dbReference type="PROSITE" id="PS51898"/>
    </source>
</evidence>
<dbReference type="InterPro" id="IPR011010">
    <property type="entry name" value="DNA_brk_join_enz"/>
</dbReference>
<proteinExistence type="predicted"/>
<dbReference type="InterPro" id="IPR002104">
    <property type="entry name" value="Integrase_catalytic"/>
</dbReference>
<dbReference type="EMBL" id="BARW01019718">
    <property type="protein sequence ID" value="GAI98625.1"/>
    <property type="molecule type" value="Genomic_DNA"/>
</dbReference>
<dbReference type="Pfam" id="PF00589">
    <property type="entry name" value="Phage_integrase"/>
    <property type="match status" value="1"/>
</dbReference>
<evidence type="ECO:0000256" key="1">
    <source>
        <dbReference type="ARBA" id="ARBA00023172"/>
    </source>
</evidence>
<reference evidence="3" key="1">
    <citation type="journal article" date="2014" name="Front. Microbiol.">
        <title>High frequency of phylogenetically diverse reductive dehalogenase-homologous genes in deep subseafloor sedimentary metagenomes.</title>
        <authorList>
            <person name="Kawai M."/>
            <person name="Futagami T."/>
            <person name="Toyoda A."/>
            <person name="Takaki Y."/>
            <person name="Nishi S."/>
            <person name="Hori S."/>
            <person name="Arai W."/>
            <person name="Tsubouchi T."/>
            <person name="Morono Y."/>
            <person name="Uchiyama I."/>
            <person name="Ito T."/>
            <person name="Fujiyama A."/>
            <person name="Inagaki F."/>
            <person name="Takami H."/>
        </authorList>
    </citation>
    <scope>NUCLEOTIDE SEQUENCE</scope>
    <source>
        <strain evidence="3">Expedition CK06-06</strain>
    </source>
</reference>
<organism evidence="3">
    <name type="scientific">marine sediment metagenome</name>
    <dbReference type="NCBI Taxonomy" id="412755"/>
    <lineage>
        <taxon>unclassified sequences</taxon>
        <taxon>metagenomes</taxon>
        <taxon>ecological metagenomes</taxon>
    </lineage>
</organism>
<feature type="domain" description="Tyr recombinase" evidence="2">
    <location>
        <begin position="1"/>
        <end position="126"/>
    </location>
</feature>
<dbReference type="PROSITE" id="PS51898">
    <property type="entry name" value="TYR_RECOMBINASE"/>
    <property type="match status" value="1"/>
</dbReference>
<dbReference type="Gene3D" id="1.10.443.10">
    <property type="entry name" value="Intergrase catalytic core"/>
    <property type="match status" value="1"/>
</dbReference>
<dbReference type="GO" id="GO:0015074">
    <property type="term" value="P:DNA integration"/>
    <property type="evidence" value="ECO:0007669"/>
    <property type="project" value="InterPro"/>
</dbReference>
<accession>X1UFI8</accession>
<keyword evidence="1" id="KW-0233">DNA recombination</keyword>
<name>X1UFI8_9ZZZZ</name>
<dbReference type="GO" id="GO:0006310">
    <property type="term" value="P:DNA recombination"/>
    <property type="evidence" value="ECO:0007669"/>
    <property type="project" value="UniProtKB-KW"/>
</dbReference>
<sequence length="191" mass="21713">LLSLARENVFQDHIVVSGKTGERSVPINHETYAMLTQLAESGPLFRTNGKRMRREFLRIMLRRLMEQSGLRGERLGPQILRHSASVEHMMHGGDLLSLKEELGHTTTRMTEVYGQLAFPQVKQRHQEVNVLGSIVSQETEEPNMERAICYGCGQQIVVAWLNIKKTKCTQCGQVGKWYTPDHRSQVKGEVS</sequence>
<dbReference type="SUPFAM" id="SSF56349">
    <property type="entry name" value="DNA breaking-rejoining enzymes"/>
    <property type="match status" value="1"/>
</dbReference>
<dbReference type="AlphaFoldDB" id="X1UFI8"/>
<protein>
    <recommendedName>
        <fullName evidence="2">Tyr recombinase domain-containing protein</fullName>
    </recommendedName>
</protein>
<dbReference type="InterPro" id="IPR013762">
    <property type="entry name" value="Integrase-like_cat_sf"/>
</dbReference>
<dbReference type="GO" id="GO:0003677">
    <property type="term" value="F:DNA binding"/>
    <property type="evidence" value="ECO:0007669"/>
    <property type="project" value="InterPro"/>
</dbReference>
<gene>
    <name evidence="3" type="ORF">S12H4_33461</name>
</gene>
<comment type="caution">
    <text evidence="3">The sequence shown here is derived from an EMBL/GenBank/DDBJ whole genome shotgun (WGS) entry which is preliminary data.</text>
</comment>
<feature type="non-terminal residue" evidence="3">
    <location>
        <position position="1"/>
    </location>
</feature>